<keyword evidence="2" id="KW-0472">Membrane</keyword>
<reference evidence="4" key="2">
    <citation type="submission" date="2020-06" db="EMBL/GenBank/DDBJ databases">
        <authorList>
            <person name="Sheffer M."/>
        </authorList>
    </citation>
    <scope>NUCLEOTIDE SEQUENCE</scope>
</reference>
<evidence type="ECO:0000313" key="5">
    <source>
        <dbReference type="Proteomes" id="UP000807504"/>
    </source>
</evidence>
<feature type="region of interest" description="Disordered" evidence="1">
    <location>
        <begin position="234"/>
        <end position="256"/>
    </location>
</feature>
<protein>
    <submittedName>
        <fullName evidence="4">Uncharacterized protein</fullName>
    </submittedName>
</protein>
<organism evidence="4 5">
    <name type="scientific">Argiope bruennichi</name>
    <name type="common">Wasp spider</name>
    <name type="synonym">Aranea bruennichi</name>
    <dbReference type="NCBI Taxonomy" id="94029"/>
    <lineage>
        <taxon>Eukaryota</taxon>
        <taxon>Metazoa</taxon>
        <taxon>Ecdysozoa</taxon>
        <taxon>Arthropoda</taxon>
        <taxon>Chelicerata</taxon>
        <taxon>Arachnida</taxon>
        <taxon>Araneae</taxon>
        <taxon>Araneomorphae</taxon>
        <taxon>Entelegynae</taxon>
        <taxon>Araneoidea</taxon>
        <taxon>Araneidae</taxon>
        <taxon>Argiope</taxon>
    </lineage>
</organism>
<feature type="chain" id="PRO_5035874826" evidence="3">
    <location>
        <begin position="29"/>
        <end position="256"/>
    </location>
</feature>
<evidence type="ECO:0000256" key="2">
    <source>
        <dbReference type="SAM" id="Phobius"/>
    </source>
</evidence>
<name>A0A8T0FUY4_ARGBR</name>
<evidence type="ECO:0000256" key="3">
    <source>
        <dbReference type="SAM" id="SignalP"/>
    </source>
</evidence>
<keyword evidence="5" id="KW-1185">Reference proteome</keyword>
<proteinExistence type="predicted"/>
<dbReference type="AlphaFoldDB" id="A0A8T0FUY4"/>
<keyword evidence="3" id="KW-0732">Signal</keyword>
<feature type="signal peptide" evidence="3">
    <location>
        <begin position="1"/>
        <end position="28"/>
    </location>
</feature>
<feature type="compositionally biased region" description="Polar residues" evidence="1">
    <location>
        <begin position="134"/>
        <end position="144"/>
    </location>
</feature>
<dbReference type="Proteomes" id="UP000807504">
    <property type="component" value="Unassembled WGS sequence"/>
</dbReference>
<reference evidence="4" key="1">
    <citation type="journal article" date="2020" name="bioRxiv">
        <title>Chromosome-level reference genome of the European wasp spider Argiope bruennichi: a resource for studies on range expansion and evolutionary adaptation.</title>
        <authorList>
            <person name="Sheffer M.M."/>
            <person name="Hoppe A."/>
            <person name="Krehenwinkel H."/>
            <person name="Uhl G."/>
            <person name="Kuss A.W."/>
            <person name="Jensen L."/>
            <person name="Jensen C."/>
            <person name="Gillespie R.G."/>
            <person name="Hoff K.J."/>
            <person name="Prost S."/>
        </authorList>
    </citation>
    <scope>NUCLEOTIDE SEQUENCE</scope>
</reference>
<gene>
    <name evidence="4" type="ORF">HNY73_002033</name>
</gene>
<keyword evidence="2" id="KW-0812">Transmembrane</keyword>
<sequence>MFCSVNSRKITNCVLLSCLSFDFVFSAATETAQRLEDDVDGGIFDGIENEDINSGDSRILHDDYFRFTTKRRYIWDDYTIPTPDPTDHKDTSSFADFGSFMLQVIIPIVIPGLVIFFLFLLVKRLIAKKCCATESNSHSSTPSGGFTAVHRPPRERDGTPDASSGAQTRADLFNELGSNQSRVYSIRVDISVANSASASSSQGVREAGDVFTEKPPDYSTVTLSDLINPTKPAFPVVKKGNETPPPEYGKENQFFK</sequence>
<comment type="caution">
    <text evidence="4">The sequence shown here is derived from an EMBL/GenBank/DDBJ whole genome shotgun (WGS) entry which is preliminary data.</text>
</comment>
<keyword evidence="2" id="KW-1133">Transmembrane helix</keyword>
<evidence type="ECO:0000313" key="4">
    <source>
        <dbReference type="EMBL" id="KAF8794008.1"/>
    </source>
</evidence>
<dbReference type="EMBL" id="JABXBU010000002">
    <property type="protein sequence ID" value="KAF8794008.1"/>
    <property type="molecule type" value="Genomic_DNA"/>
</dbReference>
<accession>A0A8T0FUY4</accession>
<feature type="transmembrane region" description="Helical" evidence="2">
    <location>
        <begin position="100"/>
        <end position="122"/>
    </location>
</feature>
<feature type="region of interest" description="Disordered" evidence="1">
    <location>
        <begin position="134"/>
        <end position="166"/>
    </location>
</feature>
<evidence type="ECO:0000256" key="1">
    <source>
        <dbReference type="SAM" id="MobiDB-lite"/>
    </source>
</evidence>